<dbReference type="InterPro" id="IPR035205">
    <property type="entry name" value="DUF5320"/>
</dbReference>
<evidence type="ECO:0000313" key="3">
    <source>
        <dbReference type="Proteomes" id="UP000238916"/>
    </source>
</evidence>
<dbReference type="EMBL" id="OMOF01000026">
    <property type="protein sequence ID" value="SPF33370.1"/>
    <property type="molecule type" value="Genomic_DNA"/>
</dbReference>
<protein>
    <recommendedName>
        <fullName evidence="4">DUF5320 domain-containing protein</fullName>
    </recommendedName>
</protein>
<evidence type="ECO:0000256" key="1">
    <source>
        <dbReference type="SAM" id="MobiDB-lite"/>
    </source>
</evidence>
<reference evidence="3" key="1">
    <citation type="submission" date="2018-02" db="EMBL/GenBank/DDBJ databases">
        <authorList>
            <person name="Hausmann B."/>
        </authorList>
    </citation>
    <scope>NUCLEOTIDE SEQUENCE [LARGE SCALE GENOMIC DNA]</scope>
    <source>
        <strain evidence="3">Peat soil MAG SbF1</strain>
    </source>
</reference>
<accession>A0A2U3K1E9</accession>
<feature type="region of interest" description="Disordered" evidence="1">
    <location>
        <begin position="34"/>
        <end position="56"/>
    </location>
</feature>
<organism evidence="2 3">
    <name type="scientific">Candidatus Desulfosporosinus infrequens</name>
    <dbReference type="NCBI Taxonomy" id="2043169"/>
    <lineage>
        <taxon>Bacteria</taxon>
        <taxon>Bacillati</taxon>
        <taxon>Bacillota</taxon>
        <taxon>Clostridia</taxon>
        <taxon>Eubacteriales</taxon>
        <taxon>Desulfitobacteriaceae</taxon>
        <taxon>Desulfosporosinus</taxon>
    </lineage>
</organism>
<evidence type="ECO:0008006" key="4">
    <source>
        <dbReference type="Google" id="ProtNLM"/>
    </source>
</evidence>
<evidence type="ECO:0000313" key="2">
    <source>
        <dbReference type="EMBL" id="SPF33370.1"/>
    </source>
</evidence>
<gene>
    <name evidence="2" type="ORF">SBF1_1210020</name>
</gene>
<name>A0A2U3K1E9_9FIRM</name>
<proteinExistence type="predicted"/>
<dbReference type="Pfam" id="PF17253">
    <property type="entry name" value="DUF5320"/>
    <property type="match status" value="1"/>
</dbReference>
<dbReference type="Proteomes" id="UP000238916">
    <property type="component" value="Unassembled WGS sequence"/>
</dbReference>
<dbReference type="OrthoDB" id="9815278at2"/>
<dbReference type="AlphaFoldDB" id="A0A2U3K1E9"/>
<sequence length="81" mass="8391">MPKGDGTGPMARGVTNGRGLGICNRANAVRAGTGLGLGNRRGCGNSVADPTGSKTPKELLQKQKELLENKLDSISKQLESL</sequence>